<feature type="non-terminal residue" evidence="1">
    <location>
        <position position="1"/>
    </location>
</feature>
<gene>
    <name evidence="1" type="ORF">GSB_155123</name>
</gene>
<name>V6TT38_GIAIN</name>
<evidence type="ECO:0000313" key="2">
    <source>
        <dbReference type="Proteomes" id="UP000018040"/>
    </source>
</evidence>
<sequence length="31" mass="3643">VNKISGILSYYCTITEMIDSYTKDNRDKSRK</sequence>
<accession>V6TT38</accession>
<comment type="caution">
    <text evidence="1">The sequence shown here is derived from an EMBL/GenBank/DDBJ whole genome shotgun (WGS) entry which is preliminary data.</text>
</comment>
<proteinExistence type="predicted"/>
<dbReference type="AlphaFoldDB" id="V6TT38"/>
<reference evidence="2" key="1">
    <citation type="submission" date="2012-02" db="EMBL/GenBank/DDBJ databases">
        <title>Genome sequencing of Giardia lamblia Genotypes A2 and B isolates (DH and GS) and comparative analysis with the genomes of Genotypes A1 and E (WB and Pig).</title>
        <authorList>
            <person name="Adam R."/>
            <person name="Dahlstrom E."/>
            <person name="Martens C."/>
            <person name="Bruno D."/>
            <person name="Barbian K."/>
            <person name="Porcella S.F."/>
            <person name="Nash T."/>
        </authorList>
    </citation>
    <scope>NUCLEOTIDE SEQUENCE</scope>
    <source>
        <strain evidence="2">GS</strain>
    </source>
</reference>
<dbReference type="Proteomes" id="UP000018040">
    <property type="component" value="Unassembled WGS sequence"/>
</dbReference>
<evidence type="ECO:0000313" key="1">
    <source>
        <dbReference type="EMBL" id="ESU40165.1"/>
    </source>
</evidence>
<organism evidence="1 2">
    <name type="scientific">Giardia intestinalis</name>
    <name type="common">Giardia lamblia</name>
    <dbReference type="NCBI Taxonomy" id="5741"/>
    <lineage>
        <taxon>Eukaryota</taxon>
        <taxon>Metamonada</taxon>
        <taxon>Diplomonadida</taxon>
        <taxon>Hexamitidae</taxon>
        <taxon>Giardiinae</taxon>
        <taxon>Giardia</taxon>
    </lineage>
</organism>
<reference evidence="1 2" key="2">
    <citation type="journal article" date="2013" name="Genome Biol. Evol.">
        <title>Genome sequencing of Giardia lamblia genotypes A2 and B isolates (DH and GS) and comparative analysis with the genomes of genotypes A1 and E (WB and Pig).</title>
        <authorList>
            <person name="Adam R.D."/>
            <person name="Dahlstrom E.W."/>
            <person name="Martens C.A."/>
            <person name="Bruno D.P."/>
            <person name="Barbian K.D."/>
            <person name="Ricklefs S.M."/>
            <person name="Hernandez M.M."/>
            <person name="Narla N.P."/>
            <person name="Patel R.B."/>
            <person name="Porcella S.F."/>
            <person name="Nash T.E."/>
        </authorList>
    </citation>
    <scope>NUCLEOTIDE SEQUENCE [LARGE SCALE GENOMIC DNA]</scope>
    <source>
        <strain evidence="1 2">GS</strain>
    </source>
</reference>
<protein>
    <submittedName>
        <fullName evidence="1">Chromosome segregation ATPase</fullName>
    </submittedName>
</protein>
<dbReference type="EMBL" id="AHHH01000299">
    <property type="protein sequence ID" value="ESU40165.1"/>
    <property type="molecule type" value="Genomic_DNA"/>
</dbReference>